<accession>A0A4Y2DKY0</accession>
<gene>
    <name evidence="2" type="ORF">AVEN_13065_1</name>
</gene>
<sequence length="96" mass="10493">MAREPPAGIQEKYSEFRGTGVGGIKTFGIRTGAGGNAFNRGINPILRTNIPRNVHPNAGVRLAAIVNNLFKSEIKSDEDEVDDKEPKKTLEIRFGK</sequence>
<dbReference type="Proteomes" id="UP000499080">
    <property type="component" value="Unassembled WGS sequence"/>
</dbReference>
<name>A0A4Y2DKY0_ARAVE</name>
<comment type="caution">
    <text evidence="2">The sequence shown here is derived from an EMBL/GenBank/DDBJ whole genome shotgun (WGS) entry which is preliminary data.</text>
</comment>
<dbReference type="AlphaFoldDB" id="A0A4Y2DKY0"/>
<proteinExistence type="predicted"/>
<evidence type="ECO:0000256" key="1">
    <source>
        <dbReference type="SAM" id="MobiDB-lite"/>
    </source>
</evidence>
<evidence type="ECO:0000313" key="2">
    <source>
        <dbReference type="EMBL" id="GBM17453.1"/>
    </source>
</evidence>
<protein>
    <submittedName>
        <fullName evidence="2">Uncharacterized protein</fullName>
    </submittedName>
</protein>
<feature type="region of interest" description="Disordered" evidence="1">
    <location>
        <begin position="76"/>
        <end position="96"/>
    </location>
</feature>
<evidence type="ECO:0000313" key="3">
    <source>
        <dbReference type="Proteomes" id="UP000499080"/>
    </source>
</evidence>
<reference evidence="2 3" key="1">
    <citation type="journal article" date="2019" name="Sci. Rep.">
        <title>Orb-weaving spider Araneus ventricosus genome elucidates the spidroin gene catalogue.</title>
        <authorList>
            <person name="Kono N."/>
            <person name="Nakamura H."/>
            <person name="Ohtoshi R."/>
            <person name="Moran D.A.P."/>
            <person name="Shinohara A."/>
            <person name="Yoshida Y."/>
            <person name="Fujiwara M."/>
            <person name="Mori M."/>
            <person name="Tomita M."/>
            <person name="Arakawa K."/>
        </authorList>
    </citation>
    <scope>NUCLEOTIDE SEQUENCE [LARGE SCALE GENOMIC DNA]</scope>
</reference>
<keyword evidence="3" id="KW-1185">Reference proteome</keyword>
<feature type="compositionally biased region" description="Basic and acidic residues" evidence="1">
    <location>
        <begin position="84"/>
        <end position="96"/>
    </location>
</feature>
<dbReference type="EMBL" id="BGPR01167135">
    <property type="protein sequence ID" value="GBM17453.1"/>
    <property type="molecule type" value="Genomic_DNA"/>
</dbReference>
<organism evidence="2 3">
    <name type="scientific">Araneus ventricosus</name>
    <name type="common">Orbweaver spider</name>
    <name type="synonym">Epeira ventricosa</name>
    <dbReference type="NCBI Taxonomy" id="182803"/>
    <lineage>
        <taxon>Eukaryota</taxon>
        <taxon>Metazoa</taxon>
        <taxon>Ecdysozoa</taxon>
        <taxon>Arthropoda</taxon>
        <taxon>Chelicerata</taxon>
        <taxon>Arachnida</taxon>
        <taxon>Araneae</taxon>
        <taxon>Araneomorphae</taxon>
        <taxon>Entelegynae</taxon>
        <taxon>Araneoidea</taxon>
        <taxon>Araneidae</taxon>
        <taxon>Araneus</taxon>
    </lineage>
</organism>